<keyword evidence="16" id="KW-1185">Reference proteome</keyword>
<protein>
    <recommendedName>
        <fullName evidence="13">Metalloendopeptidase</fullName>
        <ecNumber evidence="13">3.4.24.-</ecNumber>
    </recommendedName>
</protein>
<dbReference type="Gene3D" id="3.40.390.10">
    <property type="entry name" value="Collagenase (Catalytic Domain)"/>
    <property type="match status" value="1"/>
</dbReference>
<dbReference type="PRINTS" id="PR00480">
    <property type="entry name" value="ASTACIN"/>
</dbReference>
<dbReference type="SUPFAM" id="SSF55486">
    <property type="entry name" value="Metalloproteases ('zincins'), catalytic domain"/>
    <property type="match status" value="1"/>
</dbReference>
<dbReference type="PANTHER" id="PTHR10127:SF839">
    <property type="entry name" value="HATCHING ENZYME 1.2-RELATED"/>
    <property type="match status" value="1"/>
</dbReference>
<evidence type="ECO:0000256" key="7">
    <source>
        <dbReference type="ARBA" id="ARBA00023145"/>
    </source>
</evidence>
<accession>A0A671VWJ5</accession>
<keyword evidence="2 12" id="KW-0479">Metal-binding</keyword>
<evidence type="ECO:0000313" key="15">
    <source>
        <dbReference type="Ensembl" id="ENSSAUP00010031258.1"/>
    </source>
</evidence>
<feature type="binding site" evidence="12">
    <location>
        <position position="172"/>
    </location>
    <ligand>
        <name>Zn(2+)</name>
        <dbReference type="ChEBI" id="CHEBI:29105"/>
        <note>catalytic</note>
    </ligand>
</feature>
<name>A0A671VWJ5_SPAAU</name>
<feature type="binding site" evidence="12">
    <location>
        <position position="168"/>
    </location>
    <ligand>
        <name>Zn(2+)</name>
        <dbReference type="ChEBI" id="CHEBI:29105"/>
        <note>catalytic</note>
    </ligand>
</feature>
<dbReference type="Ensembl" id="ENSSAUT00010032937.1">
    <property type="protein sequence ID" value="ENSSAUP00010031258.1"/>
    <property type="gene ID" value="ENSSAUG00010013341.1"/>
</dbReference>
<sequence length="274" mass="31077">MKMKLSLFSAVLAVLLGLSAQEDSTGLPQEEGVTTQRSYRLDVTSKILEANKGNSHTLVEGDIALSKKRNGMKCWSGQCMWSKSYNGLVEVPYSLSDYFYDTEKASIKDAMETFHKKTCIRFVPYHGQSDYLSIVSELGCWSTIGRDGGQQLVSLSVYGCLERGIVQHELLHALGFHHEHTRSDRDKYVKIHWENIPAAHAYNFHKVDTNNLYTPYDYSSVMHYGRTNFASVFGADTITPIPDDSLPIGQRDEMSDIDILRINILYKCSEYMVY</sequence>
<evidence type="ECO:0000256" key="5">
    <source>
        <dbReference type="ARBA" id="ARBA00022833"/>
    </source>
</evidence>
<dbReference type="InterPro" id="IPR024079">
    <property type="entry name" value="MetalloPept_cat_dom_sf"/>
</dbReference>
<dbReference type="InterPro" id="IPR006026">
    <property type="entry name" value="Peptidase_Metallo"/>
</dbReference>
<evidence type="ECO:0000256" key="6">
    <source>
        <dbReference type="ARBA" id="ARBA00023049"/>
    </source>
</evidence>
<dbReference type="GeneTree" id="ENSGT00940000163716"/>
<reference evidence="15" key="2">
    <citation type="submission" date="2025-08" db="UniProtKB">
        <authorList>
            <consortium name="Ensembl"/>
        </authorList>
    </citation>
    <scope>IDENTIFICATION</scope>
</reference>
<dbReference type="Pfam" id="PF01400">
    <property type="entry name" value="Astacin"/>
    <property type="match status" value="1"/>
</dbReference>
<evidence type="ECO:0000256" key="11">
    <source>
        <dbReference type="ARBA" id="ARBA00024324"/>
    </source>
</evidence>
<evidence type="ECO:0000256" key="10">
    <source>
        <dbReference type="ARBA" id="ARBA00023329"/>
    </source>
</evidence>
<evidence type="ECO:0000259" key="14">
    <source>
        <dbReference type="PROSITE" id="PS51864"/>
    </source>
</evidence>
<dbReference type="SMART" id="SM00235">
    <property type="entry name" value="ZnMc"/>
    <property type="match status" value="1"/>
</dbReference>
<keyword evidence="9" id="KW-0325">Glycoprotein</keyword>
<comment type="caution">
    <text evidence="12">Lacks conserved residue(s) required for the propagation of feature annotation.</text>
</comment>
<dbReference type="InterPro" id="IPR001506">
    <property type="entry name" value="Peptidase_M12A"/>
</dbReference>
<dbReference type="GO" id="GO:0042588">
    <property type="term" value="C:zymogen granule"/>
    <property type="evidence" value="ECO:0007669"/>
    <property type="project" value="UniProtKB-SubCell"/>
</dbReference>
<keyword evidence="6 12" id="KW-0482">Metalloprotease</keyword>
<dbReference type="FunFam" id="3.40.390.10:FF:000040">
    <property type="entry name" value="Metalloendopeptidase"/>
    <property type="match status" value="1"/>
</dbReference>
<dbReference type="GO" id="GO:0006508">
    <property type="term" value="P:proteolysis"/>
    <property type="evidence" value="ECO:0007669"/>
    <property type="project" value="UniProtKB-KW"/>
</dbReference>
<evidence type="ECO:0000256" key="1">
    <source>
        <dbReference type="ARBA" id="ARBA00022670"/>
    </source>
</evidence>
<dbReference type="PROSITE" id="PS51864">
    <property type="entry name" value="ASTACIN"/>
    <property type="match status" value="1"/>
</dbReference>
<feature type="signal peptide" evidence="13">
    <location>
        <begin position="1"/>
        <end position="20"/>
    </location>
</feature>
<feature type="active site" evidence="12">
    <location>
        <position position="169"/>
    </location>
</feature>
<keyword evidence="7" id="KW-0865">Zymogen</keyword>
<proteinExistence type="predicted"/>
<dbReference type="SMR" id="A0A671VWJ5"/>
<evidence type="ECO:0000313" key="16">
    <source>
        <dbReference type="Proteomes" id="UP000472265"/>
    </source>
</evidence>
<dbReference type="AlphaFoldDB" id="A0A671VWJ5"/>
<dbReference type="GO" id="GO:0004222">
    <property type="term" value="F:metalloendopeptidase activity"/>
    <property type="evidence" value="ECO:0007669"/>
    <property type="project" value="UniProtKB-UniRule"/>
</dbReference>
<keyword evidence="3 13" id="KW-0732">Signal</keyword>
<gene>
    <name evidence="15" type="primary">LOC115593199</name>
</gene>
<reference evidence="15" key="1">
    <citation type="submission" date="2021-04" db="EMBL/GenBank/DDBJ databases">
        <authorList>
            <consortium name="Wellcome Sanger Institute Data Sharing"/>
        </authorList>
    </citation>
    <scope>NUCLEOTIDE SEQUENCE [LARGE SCALE GENOMIC DNA]</scope>
</reference>
<keyword evidence="1 12" id="KW-0645">Protease</keyword>
<reference evidence="15" key="3">
    <citation type="submission" date="2025-09" db="UniProtKB">
        <authorList>
            <consortium name="Ensembl"/>
        </authorList>
    </citation>
    <scope>IDENTIFICATION</scope>
</reference>
<evidence type="ECO:0000256" key="3">
    <source>
        <dbReference type="ARBA" id="ARBA00022729"/>
    </source>
</evidence>
<dbReference type="EC" id="3.4.24.-" evidence="13"/>
<feature type="binding site" evidence="12">
    <location>
        <position position="178"/>
    </location>
    <ligand>
        <name>Zn(2+)</name>
        <dbReference type="ChEBI" id="CHEBI:29105"/>
        <note>catalytic</note>
    </ligand>
</feature>
<keyword evidence="5 12" id="KW-0862">Zinc</keyword>
<comment type="cofactor">
    <cofactor evidence="12 13">
        <name>Zn(2+)</name>
        <dbReference type="ChEBI" id="CHEBI:29105"/>
    </cofactor>
    <text evidence="12 13">Binds 1 zinc ion per subunit.</text>
</comment>
<dbReference type="GO" id="GO:0008270">
    <property type="term" value="F:zinc ion binding"/>
    <property type="evidence" value="ECO:0007669"/>
    <property type="project" value="UniProtKB-UniRule"/>
</dbReference>
<evidence type="ECO:0000256" key="8">
    <source>
        <dbReference type="ARBA" id="ARBA00023157"/>
    </source>
</evidence>
<dbReference type="Proteomes" id="UP000472265">
    <property type="component" value="Chromosome 12"/>
</dbReference>
<keyword evidence="4 12" id="KW-0378">Hydrolase</keyword>
<evidence type="ECO:0000256" key="9">
    <source>
        <dbReference type="ARBA" id="ARBA00023180"/>
    </source>
</evidence>
<dbReference type="PANTHER" id="PTHR10127">
    <property type="entry name" value="DISCOIDIN, CUB, EGF, LAMININ , AND ZINC METALLOPROTEASE DOMAIN CONTAINING"/>
    <property type="match status" value="1"/>
</dbReference>
<dbReference type="OMA" id="TAIRCSW"/>
<evidence type="ECO:0000256" key="13">
    <source>
        <dbReference type="RuleBase" id="RU361183"/>
    </source>
</evidence>
<evidence type="ECO:0000256" key="4">
    <source>
        <dbReference type="ARBA" id="ARBA00022801"/>
    </source>
</evidence>
<comment type="subcellular location">
    <subcellularLocation>
        <location evidence="11">Zymogen granule</location>
    </subcellularLocation>
</comment>
<keyword evidence="10" id="KW-0968">Cytoplasmic vesicle</keyword>
<keyword evidence="8" id="KW-1015">Disulfide bond</keyword>
<organism evidence="15 16">
    <name type="scientific">Sparus aurata</name>
    <name type="common">Gilthead sea bream</name>
    <dbReference type="NCBI Taxonomy" id="8175"/>
    <lineage>
        <taxon>Eukaryota</taxon>
        <taxon>Metazoa</taxon>
        <taxon>Chordata</taxon>
        <taxon>Craniata</taxon>
        <taxon>Vertebrata</taxon>
        <taxon>Euteleostomi</taxon>
        <taxon>Actinopterygii</taxon>
        <taxon>Neopterygii</taxon>
        <taxon>Teleostei</taxon>
        <taxon>Neoteleostei</taxon>
        <taxon>Acanthomorphata</taxon>
        <taxon>Eupercaria</taxon>
        <taxon>Spariformes</taxon>
        <taxon>Sparidae</taxon>
        <taxon>Sparus</taxon>
    </lineage>
</organism>
<dbReference type="InParanoid" id="A0A671VWJ5"/>
<feature type="chain" id="PRO_5025709553" description="Metalloendopeptidase" evidence="13">
    <location>
        <begin position="21"/>
        <end position="274"/>
    </location>
</feature>
<feature type="domain" description="Peptidase M12A" evidence="14">
    <location>
        <begin position="70"/>
        <end position="269"/>
    </location>
</feature>
<evidence type="ECO:0000256" key="12">
    <source>
        <dbReference type="PROSITE-ProRule" id="PRU01211"/>
    </source>
</evidence>
<evidence type="ECO:0000256" key="2">
    <source>
        <dbReference type="ARBA" id="ARBA00022723"/>
    </source>
</evidence>